<organism evidence="1">
    <name type="scientific">marine metagenome</name>
    <dbReference type="NCBI Taxonomy" id="408172"/>
    <lineage>
        <taxon>unclassified sequences</taxon>
        <taxon>metagenomes</taxon>
        <taxon>ecological metagenomes</taxon>
    </lineage>
</organism>
<reference evidence="1" key="1">
    <citation type="submission" date="2018-05" db="EMBL/GenBank/DDBJ databases">
        <authorList>
            <person name="Lanie J.A."/>
            <person name="Ng W.-L."/>
            <person name="Kazmierczak K.M."/>
            <person name="Andrzejewski T.M."/>
            <person name="Davidsen T.M."/>
            <person name="Wayne K.J."/>
            <person name="Tettelin H."/>
            <person name="Glass J.I."/>
            <person name="Rusch D."/>
            <person name="Podicherti R."/>
            <person name="Tsui H.-C.T."/>
            <person name="Winkler M.E."/>
        </authorList>
    </citation>
    <scope>NUCLEOTIDE SEQUENCE</scope>
</reference>
<dbReference type="EMBL" id="UINC01026661">
    <property type="protein sequence ID" value="SVB04505.1"/>
    <property type="molecule type" value="Genomic_DNA"/>
</dbReference>
<accession>A0A382ASH8</accession>
<evidence type="ECO:0000313" key="1">
    <source>
        <dbReference type="EMBL" id="SVB04505.1"/>
    </source>
</evidence>
<gene>
    <name evidence="1" type="ORF">METZ01_LOCUS157359</name>
</gene>
<protein>
    <submittedName>
        <fullName evidence="1">Uncharacterized protein</fullName>
    </submittedName>
</protein>
<name>A0A382ASH8_9ZZZZ</name>
<dbReference type="AlphaFoldDB" id="A0A382ASH8"/>
<proteinExistence type="predicted"/>
<sequence length="38" mass="4423">MIKKLEEREYQVRDLLGNNKGLVNHLAILFFSLNIHGV</sequence>